<organism evidence="8 9">
    <name type="scientific">Croceicoccus mobilis</name>
    <dbReference type="NCBI Taxonomy" id="1703339"/>
    <lineage>
        <taxon>Bacteria</taxon>
        <taxon>Pseudomonadati</taxon>
        <taxon>Pseudomonadota</taxon>
        <taxon>Alphaproteobacteria</taxon>
        <taxon>Sphingomonadales</taxon>
        <taxon>Erythrobacteraceae</taxon>
        <taxon>Croceicoccus</taxon>
    </lineage>
</organism>
<dbReference type="EMBL" id="BMIP01000005">
    <property type="protein sequence ID" value="GGD72656.1"/>
    <property type="molecule type" value="Genomic_DNA"/>
</dbReference>
<evidence type="ECO:0000256" key="4">
    <source>
        <dbReference type="ARBA" id="ARBA00022679"/>
    </source>
</evidence>
<dbReference type="GO" id="GO:0003677">
    <property type="term" value="F:DNA binding"/>
    <property type="evidence" value="ECO:0007669"/>
    <property type="project" value="InterPro"/>
</dbReference>
<evidence type="ECO:0000256" key="2">
    <source>
        <dbReference type="ARBA" id="ARBA00011900"/>
    </source>
</evidence>
<dbReference type="InterPro" id="IPR029063">
    <property type="entry name" value="SAM-dependent_MTases_sf"/>
</dbReference>
<evidence type="ECO:0000313" key="8">
    <source>
        <dbReference type="EMBL" id="GGD72656.1"/>
    </source>
</evidence>
<protein>
    <recommendedName>
        <fullName evidence="2">site-specific DNA-methyltransferase (adenine-specific)</fullName>
        <ecNumber evidence="2">2.1.1.72</ecNumber>
    </recommendedName>
</protein>
<dbReference type="CDD" id="cd02440">
    <property type="entry name" value="AdoMet_MTases"/>
    <property type="match status" value="1"/>
</dbReference>
<comment type="caution">
    <text evidence="8">The sequence shown here is derived from an EMBL/GenBank/DDBJ whole genome shotgun (WGS) entry which is preliminary data.</text>
</comment>
<comment type="catalytic activity">
    <reaction evidence="6">
        <text>a 2'-deoxyadenosine in DNA + S-adenosyl-L-methionine = an N(6)-methyl-2'-deoxyadenosine in DNA + S-adenosyl-L-homocysteine + H(+)</text>
        <dbReference type="Rhea" id="RHEA:15197"/>
        <dbReference type="Rhea" id="RHEA-COMP:12418"/>
        <dbReference type="Rhea" id="RHEA-COMP:12419"/>
        <dbReference type="ChEBI" id="CHEBI:15378"/>
        <dbReference type="ChEBI" id="CHEBI:57856"/>
        <dbReference type="ChEBI" id="CHEBI:59789"/>
        <dbReference type="ChEBI" id="CHEBI:90615"/>
        <dbReference type="ChEBI" id="CHEBI:90616"/>
        <dbReference type="EC" id="2.1.1.72"/>
    </reaction>
</comment>
<keyword evidence="4" id="KW-0808">Transferase</keyword>
<dbReference type="SUPFAM" id="SSF53335">
    <property type="entry name" value="S-adenosyl-L-methionine-dependent methyltransferases"/>
    <property type="match status" value="1"/>
</dbReference>
<dbReference type="Pfam" id="PF02384">
    <property type="entry name" value="N6_Mtase"/>
    <property type="match status" value="1"/>
</dbReference>
<comment type="similarity">
    <text evidence="1">Belongs to the N(4)/N(6)-methyltransferase family.</text>
</comment>
<evidence type="ECO:0000256" key="3">
    <source>
        <dbReference type="ARBA" id="ARBA00022603"/>
    </source>
</evidence>
<dbReference type="PRINTS" id="PR00507">
    <property type="entry name" value="N12N6MTFRASE"/>
</dbReference>
<dbReference type="InterPro" id="IPR003356">
    <property type="entry name" value="DNA_methylase_A-5"/>
</dbReference>
<dbReference type="GO" id="GO:0008170">
    <property type="term" value="F:N-methyltransferase activity"/>
    <property type="evidence" value="ECO:0007669"/>
    <property type="project" value="InterPro"/>
</dbReference>
<dbReference type="Proteomes" id="UP000612349">
    <property type="component" value="Unassembled WGS sequence"/>
</dbReference>
<reference evidence="8" key="2">
    <citation type="submission" date="2020-09" db="EMBL/GenBank/DDBJ databases">
        <authorList>
            <person name="Sun Q."/>
            <person name="Zhou Y."/>
        </authorList>
    </citation>
    <scope>NUCLEOTIDE SEQUENCE</scope>
    <source>
        <strain evidence="8">CGMCC 1.15360</strain>
    </source>
</reference>
<keyword evidence="9" id="KW-1185">Reference proteome</keyword>
<evidence type="ECO:0000256" key="1">
    <source>
        <dbReference type="ARBA" id="ARBA00006594"/>
    </source>
</evidence>
<proteinExistence type="inferred from homology"/>
<dbReference type="AlphaFoldDB" id="A0A916Z2C6"/>
<keyword evidence="3" id="KW-0489">Methyltransferase</keyword>
<dbReference type="PANTHER" id="PTHR33841">
    <property type="entry name" value="DNA METHYLTRANSFERASE YEEA-RELATED"/>
    <property type="match status" value="1"/>
</dbReference>
<gene>
    <name evidence="8" type="ORF">GCM10010990_22820</name>
</gene>
<name>A0A916Z2C6_9SPHN</name>
<evidence type="ECO:0000256" key="6">
    <source>
        <dbReference type="ARBA" id="ARBA00047942"/>
    </source>
</evidence>
<dbReference type="GO" id="GO:0032259">
    <property type="term" value="P:methylation"/>
    <property type="evidence" value="ECO:0007669"/>
    <property type="project" value="UniProtKB-KW"/>
</dbReference>
<evidence type="ECO:0000256" key="5">
    <source>
        <dbReference type="ARBA" id="ARBA00022691"/>
    </source>
</evidence>
<dbReference type="GO" id="GO:0009007">
    <property type="term" value="F:site-specific DNA-methyltransferase (adenine-specific) activity"/>
    <property type="evidence" value="ECO:0007669"/>
    <property type="project" value="UniProtKB-EC"/>
</dbReference>
<evidence type="ECO:0000313" key="9">
    <source>
        <dbReference type="Proteomes" id="UP000612349"/>
    </source>
</evidence>
<sequence length="906" mass="100987">MSGPSASYNERSWAIDLIGHMKLLAARDNRSIKDAGGEQTVKAEGGSLFPDVLLFGDRSTARILQGWELKMPDTSIDDFDFRDNAETKARALGLDSFLLWNVSHARLYTRNDETDEFETAERWDELSDIKTRASVASSRGRWEALAEKIFGHLNDLFDRGSLEGRQFIDAYRSGGVTSLIMENAGLVAQALTDAARRDSRLRAEMTLWWDRYRAEYGEGSKEQVLAQAVISNWIGKILFGHILREKDVRARRVAAIDEDTTPREALDLFRQLSEDCNFWTIFSDSLGLNLVPTPVWDQLLQFHKLLSDLRVGSVDQGQLSGVLEATVEVAVRKLRGQYPTPIELARLLTSLCIRNTVEDRVLDPCCGSGTIARAAIEQKLSAGVDPDGVASTVFAGDQDPQAVQIATFALAKASLMHQPLRIFQRDAFSLERETDLDFRNPTNGNVFAERVGQFDAITSNLPFVAQAGRKQYGNALDRVAASLGEGGERFTRRADVSAYLPFALHPLLNDNGRLGIIITNAWLGTDWGDDFYSLLGRYYDLKCVITSGAGRWFQNSEVVTNILILDKKADPSTPSGNVKYVVLTRPLEELADEEAVEIAAAQIELGQTQNDTMTIREVSHADLARYRQFGLGGNAQFVDCDWVLDLPLSPLTDHFAIRRGERRGMNALFYPDAGHGIEAEYVKPLAKGPSDFARLTSPAAKVAFSCSRSKAELEALGHKGALAWIKRFETPENIAKLSRNGMHWYEMRADTLTDLVMFIAYGDRLFVGRVDPPAFADQRLVRLDPVREIDIDLMHALLNSTISMFLIEGMGFGRGLGALDLNKDRIENYMHCLDPGELDTAGIEAIKAAFTPLTSRDILEIADELEQVDRREFDQAVLNAFRLDIDLDRIYDALLSLAEIRRTANE</sequence>
<keyword evidence="5" id="KW-0949">S-adenosyl-L-methionine</keyword>
<dbReference type="EC" id="2.1.1.72" evidence="2"/>
<evidence type="ECO:0000259" key="7">
    <source>
        <dbReference type="Pfam" id="PF02384"/>
    </source>
</evidence>
<accession>A0A916Z2C6</accession>
<dbReference type="PANTHER" id="PTHR33841:SF5">
    <property type="entry name" value="DNA METHYLASE (MODIFICATION METHYLASE) (METHYLTRANSFERASE)-RELATED"/>
    <property type="match status" value="1"/>
</dbReference>
<reference evidence="8" key="1">
    <citation type="journal article" date="2014" name="Int. J. Syst. Evol. Microbiol.">
        <title>Complete genome sequence of Corynebacterium casei LMG S-19264T (=DSM 44701T), isolated from a smear-ripened cheese.</title>
        <authorList>
            <consortium name="US DOE Joint Genome Institute (JGI-PGF)"/>
            <person name="Walter F."/>
            <person name="Albersmeier A."/>
            <person name="Kalinowski J."/>
            <person name="Ruckert C."/>
        </authorList>
    </citation>
    <scope>NUCLEOTIDE SEQUENCE</scope>
    <source>
        <strain evidence="8">CGMCC 1.15360</strain>
    </source>
</reference>
<dbReference type="Gene3D" id="3.40.50.150">
    <property type="entry name" value="Vaccinia Virus protein VP39"/>
    <property type="match status" value="1"/>
</dbReference>
<feature type="domain" description="DNA methylase adenine-specific" evidence="7">
    <location>
        <begin position="333"/>
        <end position="570"/>
    </location>
</feature>
<dbReference type="InterPro" id="IPR050953">
    <property type="entry name" value="N4_N6_ade-DNA_methylase"/>
</dbReference>